<gene>
    <name evidence="1" type="ORF">CKF54_04825</name>
</gene>
<dbReference type="InterPro" id="IPR051205">
    <property type="entry name" value="UbiH/COQ6_monooxygenase"/>
</dbReference>
<reference evidence="1 2" key="1">
    <citation type="submission" date="2017-08" db="EMBL/GenBank/DDBJ databases">
        <title>Reclassification of Bisgaard taxon 37 and 44.</title>
        <authorList>
            <person name="Christensen H."/>
        </authorList>
    </citation>
    <scope>NUCLEOTIDE SEQUENCE [LARGE SCALE GENOMIC DNA]</scope>
    <source>
        <strain evidence="1 2">B96_3</strain>
    </source>
</reference>
<dbReference type="PANTHER" id="PTHR43876:SF8">
    <property type="entry name" value="2-OCTAPRENYL-6-METHOXYPHENOL HYDROXYLASE"/>
    <property type="match status" value="1"/>
</dbReference>
<sequence length="452" mass="50664">METLHYDLVVVGGGATGLSLLLGLYPHLKRGQLKSILLIEKNTDVQPLPGRSIALNYNTLKFFKEINALPYLASKIKPIKNILVKNHGFTQSLILKANEHHLDQFGGVIDLATLQHDLTDLVRLMQSKLPEVNIEFLTGIKVNKTYLSDQVRKLELEHLELQSTLEISTDLVIIANGANFIQGLENYKDTLITHVHDQYAMIADVEYSSPLNNLAIEYFTQDGPVAFLPISDSQASVVWCTNKTLIEQAKQDNNLVIDSLNNVLTQIGEETLKQAINCKFNHDSKLKLVNLRPCQSLKSKYYISACSDMTSFTLNSQLQTKLNDVNLVYLGNAAHTLHPVSGQGFNLATLSIQSFLSVLETYQELPFATQANIIAQEYHYKHLPLATEVFNRTNFLAKEFTTKSSLGSFLPNLGLYHLINYPFLQELIVSPSLGYVKPSSQTSKLLQYLQKN</sequence>
<accession>A0A3A1Y529</accession>
<dbReference type="SUPFAM" id="SSF51905">
    <property type="entry name" value="FAD/NAD(P)-binding domain"/>
    <property type="match status" value="1"/>
</dbReference>
<dbReference type="Proteomes" id="UP000265691">
    <property type="component" value="Unassembled WGS sequence"/>
</dbReference>
<name>A0A3A1Y529_9GAMM</name>
<evidence type="ECO:0000313" key="1">
    <source>
        <dbReference type="EMBL" id="RIY32389.1"/>
    </source>
</evidence>
<organism evidence="1 2">
    <name type="scientific">Psittacicella hinzii</name>
    <dbReference type="NCBI Taxonomy" id="2028575"/>
    <lineage>
        <taxon>Bacteria</taxon>
        <taxon>Pseudomonadati</taxon>
        <taxon>Pseudomonadota</taxon>
        <taxon>Gammaproteobacteria</taxon>
        <taxon>Pasteurellales</taxon>
        <taxon>Psittacicellaceae</taxon>
        <taxon>Psittacicella</taxon>
    </lineage>
</organism>
<dbReference type="RefSeq" id="WP_119525236.1">
    <property type="nucleotide sequence ID" value="NZ_NRHC01000057.1"/>
</dbReference>
<dbReference type="GO" id="GO:0008681">
    <property type="term" value="F:2-octaprenyl-6-methoxyphenol hydroxylase activity"/>
    <property type="evidence" value="ECO:0007669"/>
    <property type="project" value="TreeGrafter"/>
</dbReference>
<protein>
    <submittedName>
        <fullName evidence="1">Uncharacterized protein</fullName>
    </submittedName>
</protein>
<keyword evidence="2" id="KW-1185">Reference proteome</keyword>
<dbReference type="PANTHER" id="PTHR43876">
    <property type="entry name" value="UBIQUINONE BIOSYNTHESIS MONOOXYGENASE COQ6, MITOCHONDRIAL"/>
    <property type="match status" value="1"/>
</dbReference>
<dbReference type="EMBL" id="NRHC01000057">
    <property type="protein sequence ID" value="RIY32389.1"/>
    <property type="molecule type" value="Genomic_DNA"/>
</dbReference>
<comment type="caution">
    <text evidence="1">The sequence shown here is derived from an EMBL/GenBank/DDBJ whole genome shotgun (WGS) entry which is preliminary data.</text>
</comment>
<dbReference type="Gene3D" id="3.50.50.60">
    <property type="entry name" value="FAD/NAD(P)-binding domain"/>
    <property type="match status" value="2"/>
</dbReference>
<evidence type="ECO:0000313" key="2">
    <source>
        <dbReference type="Proteomes" id="UP000265691"/>
    </source>
</evidence>
<dbReference type="Gene3D" id="3.30.9.10">
    <property type="entry name" value="D-Amino Acid Oxidase, subunit A, domain 2"/>
    <property type="match status" value="1"/>
</dbReference>
<proteinExistence type="predicted"/>
<dbReference type="AlphaFoldDB" id="A0A3A1Y529"/>
<dbReference type="OrthoDB" id="9769565at2"/>
<dbReference type="InterPro" id="IPR036188">
    <property type="entry name" value="FAD/NAD-bd_sf"/>
</dbReference>